<evidence type="ECO:0000313" key="3">
    <source>
        <dbReference type="Proteomes" id="UP000555003"/>
    </source>
</evidence>
<dbReference type="NCBIfam" id="TIGR03696">
    <property type="entry name" value="Rhs_assc_core"/>
    <property type="match status" value="1"/>
</dbReference>
<proteinExistence type="predicted"/>
<protein>
    <submittedName>
        <fullName evidence="2">RHS repeat-associated protein</fullName>
    </submittedName>
</protein>
<dbReference type="InterPro" id="IPR022385">
    <property type="entry name" value="Rhs_assc_core"/>
</dbReference>
<dbReference type="EMBL" id="JACJIS010000001">
    <property type="protein sequence ID" value="MBA9073162.1"/>
    <property type="molecule type" value="Genomic_DNA"/>
</dbReference>
<keyword evidence="3" id="KW-1185">Reference proteome</keyword>
<dbReference type="Gene3D" id="2.180.10.10">
    <property type="entry name" value="RHS repeat-associated core"/>
    <property type="match status" value="1"/>
</dbReference>
<name>A0ABR6DN97_9FLAO</name>
<comment type="caution">
    <text evidence="2">The sequence shown here is derived from an EMBL/GenBank/DDBJ whole genome shotgun (WGS) entry which is preliminary data.</text>
</comment>
<accession>A0ABR6DN97</accession>
<reference evidence="2 3" key="1">
    <citation type="submission" date="2020-08" db="EMBL/GenBank/DDBJ databases">
        <title>Genomic Encyclopedia of Type Strains, Phase IV (KMG-IV): sequencing the most valuable type-strain genomes for metagenomic binning, comparative biology and taxonomic classification.</title>
        <authorList>
            <person name="Goeker M."/>
        </authorList>
    </citation>
    <scope>NUCLEOTIDE SEQUENCE [LARGE SCALE GENOMIC DNA]</scope>
    <source>
        <strain evidence="2 3">DSM 100397</strain>
    </source>
</reference>
<feature type="domain" description="DUF6443" evidence="1">
    <location>
        <begin position="1024"/>
        <end position="1166"/>
    </location>
</feature>
<dbReference type="RefSeq" id="WP_182492992.1">
    <property type="nucleotide sequence ID" value="NZ_JACJIS010000001.1"/>
</dbReference>
<organism evidence="2 3">
    <name type="scientific">Flavobacterium gossypii</name>
    <dbReference type="NCBI Taxonomy" id="1646119"/>
    <lineage>
        <taxon>Bacteria</taxon>
        <taxon>Pseudomonadati</taxon>
        <taxon>Bacteroidota</taxon>
        <taxon>Flavobacteriia</taxon>
        <taxon>Flavobacteriales</taxon>
        <taxon>Flavobacteriaceae</taxon>
        <taxon>Flavobacterium</taxon>
    </lineage>
</organism>
<evidence type="ECO:0000313" key="2">
    <source>
        <dbReference type="EMBL" id="MBA9073162.1"/>
    </source>
</evidence>
<gene>
    <name evidence="2" type="ORF">GGR22_001288</name>
</gene>
<dbReference type="InterPro" id="IPR045619">
    <property type="entry name" value="DUF6443"/>
</dbReference>
<sequence length="2198" mass="245578">MTLLQPSKAHLLAAACALLNAKASLLASSFLSGFKKTALLLALLFATLSLQAQEEDPGFAAAPQAPTASSFSTYVDIPVDTYTGIPNIQYPLFSLPTRSGNTSFDLALQYHPNNISHFNAASDVGLGWSLFGAGVISVAVVGDPDRRYNTRPTIPANATFDDEYYYNLPGQSGKFKINRDAATGAYSILNLKPNKLKFEFVNSAYPGLEIDSFTITDEKGMKYVFGNYGINTITNVQLLNPVPMAYRSAFFLTKVYDTTGTEIANLQYEEVYFTTPSGSTIKSESVSKLKSITSPGIGKLEFSFGTNTTLERTRNDISQLNSIVLKNTYGEAIKYCNFSYTMQNHQPKANRPDLVRFLSKFEIADKNNVPVEKFEFAYNLQTAAIHETDLYGFSKIIDTCNLDAVFGRNPQSAAHGVLESVTLPTGGQVRFDFEPHKVNYVDYVASNLSFENLNTDDNFNESLFTDQNTNTYTFQPSDQSWIYESNINPENRTYELIGEYDYDSHVGNASFPFTLTEATELYVLFHGTPYPSEFLNDPLFIDYSIKKGSAVIESTVINDRCIKIRKFRLEAGTHSLNLISNYGGYGTYTFIKGKPAQPLRKWAYEGGLRIKKISHFADSGAAVASTSTAYAYEDFNDPYSSSGQLILEKVMDEENQQGKVFYKNVKITQGTDNGYTKLYYYTPYDKNPSSTGSSYDLWKYFTVLDEGLLNYSEVYDSQGRLLKKDKYYYEIAQANTLQYFYYSSRQGATNFYVNSDYIRKSYTKSDLYSYTPSATITEKSVTILDPTVLKPETVTKFTSDGSKERTDYYYAHELPGEPNTAALLAKNMVDGVLKTERFRNMDKLSEQKIIYKNWGGSLLAPELVQATKAKEVLETKIRFNAVDITNGNPLEIQQENGMKISYIWGYNKTQMVAKIENMSYGAIPAGLITAIQTASDAVPYVEANLMTALQNLRNAPELSTSQVTTCSHKLLIGPSTITDPNNDKIRYDYDSFGRLKASYDCNEKILSEYEYFYKTSPTDHNYIKTTTYKIETSSSITTPSIAQGAQDITFFDGLGRPIQQRSHKRSGTGKDLVTPVVYDHLGRQSKEYLPYPTTVASLAYDANAENAALFYYASTPSPAVGGFETTANPFSEKLFEASPLNRVLKQATPGDAWAMGSGHEVKIDYLANATDEVKYYKATTGTSTNGYYPAALTQQGNYAAGELYKTVTKDENWTPSSNNNHTVQEFKNKEGQIVLKRTWGSSIANGNLAESWHDTYYIYDQFGNLTFVLPPLSDGSGSTQDLDGLCYQYRYDKRNRLVEKKLPGKDWEFIVYDNLDRVIATGPALSPFSNLTGTGWLFTKYDAFNRVAYTGWMPATVNSAERSTLQAARDAQTANLSEAKAPSDNTVNGVAFRYTNTAWPTGTGWHVLTVSYYDDYNYPGAPSSFTNVEGQAVYYNLTVKPKRQVTGSWTRVLESSTLVTGELNYTLYDYKARPIRTWTSNYLGGYNQTDTKLDFSGKMLYTLTTHRRAATGTVLTIREDFTYSDQDRLLTHTHKVNSNPTELLAKNEYDERGQLISKKVGGADLTGNAPLQKADYSFTVRGWLKAINDTDSLNQAGAPLDLFAFKINYGQVENTTGYEVKPLYNGNIAETFWRSASDNHLRSYDYAYDALNRLNRAFYQKNGQATHSYNEDILYDKNGNIRSLNRNGGSDSHIAAQGIDLLSYAYDTQKPNQLRKVFDTSLSPQGFDDDSNGITDPDDDYAYDGFGNLTSDQNKGITSITYNHLNLPTKIVFGSESWKIEYLYAADGRKVRKSAPYASGSVAGGVGIMSMDYLGGFHYQSSALKFFPTAEGYVQATALKVGYAYSYVYNYTDHLGNIRLSYAQDPENPNALKIIEESHYYPFGLKHNNYNSDQLAFKEKDPGPGLMLMAAAAAVDPVPQFMYNYKFNGKEFQDEMGLNWYDYGARNYDPAIDRWMNMDPLAEKYPTNSPFIFCYNSPNIFIDPDGKEGIVVSGSPGDHDNKEHFLANGLDRASAAKKRTKKKQEKVTWIIYNDPKGGYSNEQIKEYTKKAEKAGIILKIVSNADEIVEYVNKKDGGETRKNDKITSFYYVGHATPGDLDVGYQGSGEDFDPSEFNSNAFVSGAHINLVGGCRTAIDGFFEDSVATQFAEKLDKNSTVYASDVRVYYNGGVMSDSKLVEKNKGSIVEKKGELPIKKTK</sequence>
<evidence type="ECO:0000259" key="1">
    <source>
        <dbReference type="Pfam" id="PF20041"/>
    </source>
</evidence>
<dbReference type="Pfam" id="PF20041">
    <property type="entry name" value="DUF6443"/>
    <property type="match status" value="1"/>
</dbReference>
<dbReference type="Proteomes" id="UP000555003">
    <property type="component" value="Unassembled WGS sequence"/>
</dbReference>